<sequence>MSYENGSMTEQEEGSSKGKEARTEIVPQDELIEISLVEGEPEKVTKIPRAENGRADLLSKVGASLVDCRSRSVTLMQMGSSILEGVMELEEKEDWRSPILGWLAQADLGQQDVRGDKLGRRALRFFVQEVPKEKEEGKKSIPMVNKELAGEGAQNAEARSESSEKRRKTPRVEANRRRCRDGLFAET</sequence>
<feature type="region of interest" description="Disordered" evidence="1">
    <location>
        <begin position="132"/>
        <end position="187"/>
    </location>
</feature>
<comment type="caution">
    <text evidence="2">The sequence shown here is derived from an EMBL/GenBank/DDBJ whole genome shotgun (WGS) entry which is preliminary data.</text>
</comment>
<gene>
    <name evidence="2" type="ORF">STAS_08034</name>
</gene>
<evidence type="ECO:0000313" key="3">
    <source>
        <dbReference type="Proteomes" id="UP000325081"/>
    </source>
</evidence>
<feature type="compositionally biased region" description="Basic and acidic residues" evidence="1">
    <location>
        <begin position="14"/>
        <end position="23"/>
    </location>
</feature>
<feature type="region of interest" description="Disordered" evidence="1">
    <location>
        <begin position="1"/>
        <end position="26"/>
    </location>
</feature>
<evidence type="ECO:0000313" key="2">
    <source>
        <dbReference type="EMBL" id="GER31991.1"/>
    </source>
</evidence>
<accession>A0A5A7PH67</accession>
<reference evidence="3" key="1">
    <citation type="journal article" date="2019" name="Curr. Biol.">
        <title>Genome Sequence of Striga asiatica Provides Insight into the Evolution of Plant Parasitism.</title>
        <authorList>
            <person name="Yoshida S."/>
            <person name="Kim S."/>
            <person name="Wafula E.K."/>
            <person name="Tanskanen J."/>
            <person name="Kim Y.M."/>
            <person name="Honaas L."/>
            <person name="Yang Z."/>
            <person name="Spallek T."/>
            <person name="Conn C.E."/>
            <person name="Ichihashi Y."/>
            <person name="Cheong K."/>
            <person name="Cui S."/>
            <person name="Der J.P."/>
            <person name="Gundlach H."/>
            <person name="Jiao Y."/>
            <person name="Hori C."/>
            <person name="Ishida J.K."/>
            <person name="Kasahara H."/>
            <person name="Kiba T."/>
            <person name="Kim M.S."/>
            <person name="Koo N."/>
            <person name="Laohavisit A."/>
            <person name="Lee Y.H."/>
            <person name="Lumba S."/>
            <person name="McCourt P."/>
            <person name="Mortimer J.C."/>
            <person name="Mutuku J.M."/>
            <person name="Nomura T."/>
            <person name="Sasaki-Sekimoto Y."/>
            <person name="Seto Y."/>
            <person name="Wang Y."/>
            <person name="Wakatake T."/>
            <person name="Sakakibara H."/>
            <person name="Demura T."/>
            <person name="Yamaguchi S."/>
            <person name="Yoneyama K."/>
            <person name="Manabe R.I."/>
            <person name="Nelson D.C."/>
            <person name="Schulman A.H."/>
            <person name="Timko M.P."/>
            <person name="dePamphilis C.W."/>
            <person name="Choi D."/>
            <person name="Shirasu K."/>
        </authorList>
    </citation>
    <scope>NUCLEOTIDE SEQUENCE [LARGE SCALE GENOMIC DNA]</scope>
    <source>
        <strain evidence="3">cv. UVA1</strain>
    </source>
</reference>
<dbReference type="OrthoDB" id="912964at2759"/>
<protein>
    <submittedName>
        <fullName evidence="2">NADH dehydrogenase iron-sulfur protein</fullName>
    </submittedName>
</protein>
<proteinExistence type="predicted"/>
<evidence type="ECO:0000256" key="1">
    <source>
        <dbReference type="SAM" id="MobiDB-lite"/>
    </source>
</evidence>
<dbReference type="EMBL" id="BKCP01004528">
    <property type="protein sequence ID" value="GER31991.1"/>
    <property type="molecule type" value="Genomic_DNA"/>
</dbReference>
<dbReference type="Proteomes" id="UP000325081">
    <property type="component" value="Unassembled WGS sequence"/>
</dbReference>
<name>A0A5A7PH67_STRAF</name>
<dbReference type="AlphaFoldDB" id="A0A5A7PH67"/>
<organism evidence="2 3">
    <name type="scientific">Striga asiatica</name>
    <name type="common">Asiatic witchweed</name>
    <name type="synonym">Buchnera asiatica</name>
    <dbReference type="NCBI Taxonomy" id="4170"/>
    <lineage>
        <taxon>Eukaryota</taxon>
        <taxon>Viridiplantae</taxon>
        <taxon>Streptophyta</taxon>
        <taxon>Embryophyta</taxon>
        <taxon>Tracheophyta</taxon>
        <taxon>Spermatophyta</taxon>
        <taxon>Magnoliopsida</taxon>
        <taxon>eudicotyledons</taxon>
        <taxon>Gunneridae</taxon>
        <taxon>Pentapetalae</taxon>
        <taxon>asterids</taxon>
        <taxon>lamiids</taxon>
        <taxon>Lamiales</taxon>
        <taxon>Orobanchaceae</taxon>
        <taxon>Buchnereae</taxon>
        <taxon>Striga</taxon>
    </lineage>
</organism>
<keyword evidence="3" id="KW-1185">Reference proteome</keyword>
<feature type="compositionally biased region" description="Basic and acidic residues" evidence="1">
    <location>
        <begin position="158"/>
        <end position="187"/>
    </location>
</feature>